<evidence type="ECO:0000256" key="1">
    <source>
        <dbReference type="SAM" id="MobiDB-lite"/>
    </source>
</evidence>
<dbReference type="AlphaFoldDB" id="A0A9P0DEJ1"/>
<organism evidence="2 3">
    <name type="scientific">Psylliodes chrysocephalus</name>
    <dbReference type="NCBI Taxonomy" id="3402493"/>
    <lineage>
        <taxon>Eukaryota</taxon>
        <taxon>Metazoa</taxon>
        <taxon>Ecdysozoa</taxon>
        <taxon>Arthropoda</taxon>
        <taxon>Hexapoda</taxon>
        <taxon>Insecta</taxon>
        <taxon>Pterygota</taxon>
        <taxon>Neoptera</taxon>
        <taxon>Endopterygota</taxon>
        <taxon>Coleoptera</taxon>
        <taxon>Polyphaga</taxon>
        <taxon>Cucujiformia</taxon>
        <taxon>Chrysomeloidea</taxon>
        <taxon>Chrysomelidae</taxon>
        <taxon>Galerucinae</taxon>
        <taxon>Alticini</taxon>
        <taxon>Psylliodes</taxon>
    </lineage>
</organism>
<reference evidence="2" key="1">
    <citation type="submission" date="2022-01" db="EMBL/GenBank/DDBJ databases">
        <authorList>
            <person name="King R."/>
        </authorList>
    </citation>
    <scope>NUCLEOTIDE SEQUENCE</scope>
</reference>
<sequence>MIRSISSRLDENGFLKEENRGKHDNHPQLDEDLVQAIKNHINSIPRMESHYVRANTERDSWYVTRNKMWKIDKYLTLRKKKEKNQVVSSPTPGNTSLFLDLVANIDGWFKIRMNLLWKWHLSLVKLQLVRNIEGSRLKLGLDHGNLVNISCDFD</sequence>
<protein>
    <submittedName>
        <fullName evidence="2">Uncharacterized protein</fullName>
    </submittedName>
</protein>
<proteinExistence type="predicted"/>
<feature type="region of interest" description="Disordered" evidence="1">
    <location>
        <begin position="1"/>
        <end position="28"/>
    </location>
</feature>
<dbReference type="EMBL" id="OV651820">
    <property type="protein sequence ID" value="CAH1114942.1"/>
    <property type="molecule type" value="Genomic_DNA"/>
</dbReference>
<dbReference type="Proteomes" id="UP001153636">
    <property type="component" value="Chromosome 8"/>
</dbReference>
<name>A0A9P0DEJ1_9CUCU</name>
<accession>A0A9P0DEJ1</accession>
<keyword evidence="3" id="KW-1185">Reference proteome</keyword>
<evidence type="ECO:0000313" key="2">
    <source>
        <dbReference type="EMBL" id="CAH1114942.1"/>
    </source>
</evidence>
<feature type="compositionally biased region" description="Basic and acidic residues" evidence="1">
    <location>
        <begin position="8"/>
        <end position="28"/>
    </location>
</feature>
<dbReference type="OrthoDB" id="6774481at2759"/>
<evidence type="ECO:0000313" key="3">
    <source>
        <dbReference type="Proteomes" id="UP001153636"/>
    </source>
</evidence>
<gene>
    <name evidence="2" type="ORF">PSYICH_LOCUS14284</name>
</gene>